<dbReference type="PROSITE" id="PS00166">
    <property type="entry name" value="ENOYL_COA_HYDRATASE"/>
    <property type="match status" value="1"/>
</dbReference>
<sequence length="235" mass="24611">MTVRTERRGPSLLITLDRPERRNAVDGPAAEALGRAVAAAERDDEVSVVVITGAGGTFCAGNDLKALAAGELPPPSEDGPPPMNVTRVPASKPVIAAVEGYCFGGGFELALWCDLRVASTTAEFGVLNLGHGLPCLDGGTVRLARLIGQARALDLLLTARRVPAAEALTLGLVNHLVEPGRALPEALAWAERIAALPRPARQAARRSLLDQWSLSEADALRNETRLGLAALGRPS</sequence>
<dbReference type="AlphaFoldDB" id="A0A931GPS7"/>
<evidence type="ECO:0000313" key="4">
    <source>
        <dbReference type="Proteomes" id="UP000614047"/>
    </source>
</evidence>
<dbReference type="PANTHER" id="PTHR43802">
    <property type="entry name" value="ENOYL-COA HYDRATASE"/>
    <property type="match status" value="1"/>
</dbReference>
<dbReference type="Pfam" id="PF00378">
    <property type="entry name" value="ECH_1"/>
    <property type="match status" value="1"/>
</dbReference>
<dbReference type="SUPFAM" id="SSF52096">
    <property type="entry name" value="ClpP/crotonase"/>
    <property type="match status" value="1"/>
</dbReference>
<dbReference type="PANTHER" id="PTHR43802:SF1">
    <property type="entry name" value="IP11341P-RELATED"/>
    <property type="match status" value="1"/>
</dbReference>
<dbReference type="Proteomes" id="UP000614047">
    <property type="component" value="Unassembled WGS sequence"/>
</dbReference>
<dbReference type="InterPro" id="IPR018376">
    <property type="entry name" value="Enoyl-CoA_hyd/isom_CS"/>
</dbReference>
<dbReference type="InterPro" id="IPR001753">
    <property type="entry name" value="Enoyl-CoA_hydra/iso"/>
</dbReference>
<dbReference type="EMBL" id="JADOUA010000001">
    <property type="protein sequence ID" value="MBG6087709.1"/>
    <property type="molecule type" value="Genomic_DNA"/>
</dbReference>
<gene>
    <name evidence="3" type="ORF">IW256_001822</name>
</gene>
<organism evidence="3 4">
    <name type="scientific">Actinomadura viridis</name>
    <dbReference type="NCBI Taxonomy" id="58110"/>
    <lineage>
        <taxon>Bacteria</taxon>
        <taxon>Bacillati</taxon>
        <taxon>Actinomycetota</taxon>
        <taxon>Actinomycetes</taxon>
        <taxon>Streptosporangiales</taxon>
        <taxon>Thermomonosporaceae</taxon>
        <taxon>Actinomadura</taxon>
    </lineage>
</organism>
<dbReference type="Gene3D" id="3.90.226.10">
    <property type="entry name" value="2-enoyl-CoA Hydratase, Chain A, domain 1"/>
    <property type="match status" value="1"/>
</dbReference>
<accession>A0A931GPS7</accession>
<keyword evidence="4" id="KW-1185">Reference proteome</keyword>
<name>A0A931GPS7_9ACTN</name>
<comment type="caution">
    <text evidence="3">The sequence shown here is derived from an EMBL/GenBank/DDBJ whole genome shotgun (WGS) entry which is preliminary data.</text>
</comment>
<evidence type="ECO:0000313" key="3">
    <source>
        <dbReference type="EMBL" id="MBG6087709.1"/>
    </source>
</evidence>
<dbReference type="InterPro" id="IPR029045">
    <property type="entry name" value="ClpP/crotonase-like_dom_sf"/>
</dbReference>
<dbReference type="CDD" id="cd06558">
    <property type="entry name" value="crotonase-like"/>
    <property type="match status" value="1"/>
</dbReference>
<dbReference type="EC" id="4.2.1.17" evidence="3"/>
<comment type="similarity">
    <text evidence="1 2">Belongs to the enoyl-CoA hydratase/isomerase family.</text>
</comment>
<dbReference type="GO" id="GO:0004300">
    <property type="term" value="F:enoyl-CoA hydratase activity"/>
    <property type="evidence" value="ECO:0007669"/>
    <property type="project" value="UniProtKB-EC"/>
</dbReference>
<keyword evidence="3" id="KW-0456">Lyase</keyword>
<protein>
    <submittedName>
        <fullName evidence="3">Enoyl-CoA hydratase</fullName>
        <ecNumber evidence="3">4.2.1.17</ecNumber>
    </submittedName>
</protein>
<dbReference type="RefSeq" id="WP_197010532.1">
    <property type="nucleotide sequence ID" value="NZ_BAABES010000008.1"/>
</dbReference>
<evidence type="ECO:0000256" key="2">
    <source>
        <dbReference type="RuleBase" id="RU003707"/>
    </source>
</evidence>
<evidence type="ECO:0000256" key="1">
    <source>
        <dbReference type="ARBA" id="ARBA00005254"/>
    </source>
</evidence>
<reference evidence="3" key="1">
    <citation type="submission" date="2020-11" db="EMBL/GenBank/DDBJ databases">
        <title>Sequencing the genomes of 1000 actinobacteria strains.</title>
        <authorList>
            <person name="Klenk H.-P."/>
        </authorList>
    </citation>
    <scope>NUCLEOTIDE SEQUENCE</scope>
    <source>
        <strain evidence="3">DSM 43175</strain>
    </source>
</reference>
<proteinExistence type="inferred from homology"/>